<evidence type="ECO:0000256" key="1">
    <source>
        <dbReference type="SAM" id="MobiDB-lite"/>
    </source>
</evidence>
<protein>
    <submittedName>
        <fullName evidence="2">SPP1 family phage portal protein</fullName>
    </submittedName>
</protein>
<accession>A0A3F3H310</accession>
<dbReference type="InterPro" id="IPR021145">
    <property type="entry name" value="Portal_protein_SPP1_Gp6-like"/>
</dbReference>
<feature type="region of interest" description="Disordered" evidence="1">
    <location>
        <begin position="37"/>
        <end position="62"/>
    </location>
</feature>
<gene>
    <name evidence="2" type="ORF">FTRO_0110290</name>
</gene>
<proteinExistence type="predicted"/>
<feature type="compositionally biased region" description="Basic and acidic residues" evidence="1">
    <location>
        <begin position="51"/>
        <end position="62"/>
    </location>
</feature>
<dbReference type="AlphaFoldDB" id="A0A3F3H310"/>
<dbReference type="Proteomes" id="UP000064514">
    <property type="component" value="Unassembled WGS sequence"/>
</dbReference>
<reference evidence="2" key="1">
    <citation type="journal article" date="2015" name="BMC Genomics">
        <title>Comparative genomics of Fructobacillus spp. and Leuconostoc spp. reveals niche-specific evolution of Fructobacillus spp.</title>
        <authorList>
            <person name="Endo A."/>
            <person name="Tanizawa Y."/>
            <person name="Tanaka N."/>
            <person name="Maeno S."/>
            <person name="Kumar H."/>
            <person name="Shiwa Y."/>
            <person name="Okada S."/>
            <person name="Yoshikawa H."/>
            <person name="Dicks L."/>
            <person name="Nakagawa J."/>
            <person name="Arita M."/>
        </authorList>
    </citation>
    <scope>NUCLEOTIDE SEQUENCE [LARGE SCALE GENOMIC DNA]</scope>
    <source>
        <strain evidence="2">F214-1</strain>
    </source>
</reference>
<dbReference type="EMBL" id="DF968088">
    <property type="protein sequence ID" value="GAP04894.1"/>
    <property type="molecule type" value="Genomic_DNA"/>
</dbReference>
<dbReference type="RefSeq" id="WP_059394234.1">
    <property type="nucleotide sequence ID" value="NZ_DF968088.1"/>
</dbReference>
<dbReference type="STRING" id="709323.GCA_001047135_01457"/>
<sequence>MELTTAANIFKSLDAQLNKTERDYAVSLRYYHNQSDITRKNNGESKANGKKQGEEKPLRNADSRISSNYHQLLVDQKASYTGAKTPTIDVHNDDINKKINDALGDRYGSTITKLIVDASLAGTGWLHVWKDEDGQFRYGVVKPNQITPVYSDTVERKLLAVRRTYEKLDEESGDVYIHDEYWTEEEAVFFKRKLGDGYESMIRDDSIFTTDLNSGDIVAADNVLHHDMGDVPFIRFANNADETTDLSQYKGQIDAFDLTLNGFVNDVQDIQEVFLVLKNLGGQSLDEFMGNLRDYKSIKFETDGDSATGVDTLQIDIPVEAREKLLSMLNDAIYTFGQGLDITKIQLGTSVSGVAVKMMYSALEMKAAKVQAEFEPALNRLVRFILRYYGLKDDMDITQTWKRSMVSNDLEQAQVISNLANVSSAEAIAKNSPIVSDWQEEVQLREEENAGSDSFAPE</sequence>
<name>A0A3F3H310_9LACO</name>
<organism evidence="2">
    <name type="scientific">Fructobacillus tropaeoli</name>
    <dbReference type="NCBI Taxonomy" id="709323"/>
    <lineage>
        <taxon>Bacteria</taxon>
        <taxon>Bacillati</taxon>
        <taxon>Bacillota</taxon>
        <taxon>Bacilli</taxon>
        <taxon>Lactobacillales</taxon>
        <taxon>Lactobacillaceae</taxon>
        <taxon>Fructobacillus</taxon>
    </lineage>
</organism>
<evidence type="ECO:0000313" key="2">
    <source>
        <dbReference type="EMBL" id="GAP04894.1"/>
    </source>
</evidence>
<dbReference type="Pfam" id="PF05133">
    <property type="entry name" value="SPP1_portal"/>
    <property type="match status" value="1"/>
</dbReference>